<evidence type="ECO:0000256" key="7">
    <source>
        <dbReference type="RuleBase" id="RU000417"/>
    </source>
</evidence>
<dbReference type="Pfam" id="PF00145">
    <property type="entry name" value="DNA_methylase"/>
    <property type="match status" value="1"/>
</dbReference>
<evidence type="ECO:0000256" key="1">
    <source>
        <dbReference type="ARBA" id="ARBA00022603"/>
    </source>
</evidence>
<dbReference type="GO" id="GO:0009307">
    <property type="term" value="P:DNA restriction-modification system"/>
    <property type="evidence" value="ECO:0007669"/>
    <property type="project" value="UniProtKB-KW"/>
</dbReference>
<evidence type="ECO:0000256" key="6">
    <source>
        <dbReference type="RuleBase" id="RU000416"/>
    </source>
</evidence>
<dbReference type="Gene3D" id="3.90.120.10">
    <property type="entry name" value="DNA Methylase, subunit A, domain 2"/>
    <property type="match status" value="1"/>
</dbReference>
<dbReference type="Proteomes" id="UP001249240">
    <property type="component" value="Unassembled WGS sequence"/>
</dbReference>
<dbReference type="EC" id="2.1.1.37" evidence="7"/>
<feature type="region of interest" description="Disordered" evidence="8">
    <location>
        <begin position="448"/>
        <end position="489"/>
    </location>
</feature>
<dbReference type="InterPro" id="IPR018117">
    <property type="entry name" value="C5_DNA_meth_AS"/>
</dbReference>
<feature type="compositionally biased region" description="Basic and acidic residues" evidence="8">
    <location>
        <begin position="450"/>
        <end position="461"/>
    </location>
</feature>
<feature type="domain" description="Helix-turn-helix" evidence="9">
    <location>
        <begin position="3"/>
        <end position="51"/>
    </location>
</feature>
<dbReference type="PROSITE" id="PS00094">
    <property type="entry name" value="C5_MTASE_1"/>
    <property type="match status" value="1"/>
</dbReference>
<dbReference type="PANTHER" id="PTHR10629">
    <property type="entry name" value="CYTOSINE-SPECIFIC METHYLTRANSFERASE"/>
    <property type="match status" value="1"/>
</dbReference>
<feature type="compositionally biased region" description="Polar residues" evidence="8">
    <location>
        <begin position="475"/>
        <end position="489"/>
    </location>
</feature>
<comment type="catalytic activity">
    <reaction evidence="7">
        <text>a 2'-deoxycytidine in DNA + S-adenosyl-L-methionine = a 5-methyl-2'-deoxycytidine in DNA + S-adenosyl-L-homocysteine + H(+)</text>
        <dbReference type="Rhea" id="RHEA:13681"/>
        <dbReference type="Rhea" id="RHEA-COMP:11369"/>
        <dbReference type="Rhea" id="RHEA-COMP:11370"/>
        <dbReference type="ChEBI" id="CHEBI:15378"/>
        <dbReference type="ChEBI" id="CHEBI:57856"/>
        <dbReference type="ChEBI" id="CHEBI:59789"/>
        <dbReference type="ChEBI" id="CHEBI:85452"/>
        <dbReference type="ChEBI" id="CHEBI:85454"/>
        <dbReference type="EC" id="2.1.1.37"/>
    </reaction>
</comment>
<dbReference type="InterPro" id="IPR041657">
    <property type="entry name" value="HTH_17"/>
</dbReference>
<dbReference type="GO" id="GO:0032259">
    <property type="term" value="P:methylation"/>
    <property type="evidence" value="ECO:0007669"/>
    <property type="project" value="UniProtKB-KW"/>
</dbReference>
<dbReference type="AlphaFoldDB" id="A0AAW8SU98"/>
<proteinExistence type="inferred from homology"/>
<sequence length="489" mass="55607">MKLLTIKDVATHLKVSEQHVRRLCREGKLQSERVGRQWVTTEENLNKYIEEYNVVIEPADHPRLTNDIPDFIALSFFSGAMGLDIGMENEGIHPLLASEIDPETRKTIQVNHPTIGLIGNMSKFTADEIFEYARLPKDTQVDLIYGGPPCQAFSTAGARRGFEDERGNVFLDFIHLIGEVKPRYALIENVRGLQSAKYPIEPGGPVIKGGALYYVTRILENYGYTVSFELYNSANFGAPQIRERVIMICKLGDQTVPYLTPTHSEKGTNNLEPWVTLRDALQGLEGEQHYVQFPEKRLQYFRMLEEGQNWRNLPDDVQPLAMGKSFGLGGGRTGFFRRLSFDRPSPTLVTTPTMPATDLCHPVENRPLSIEEYRRIQGFPDDWIFCGEITDIYRQIGNAVPIKLGEAVARTILADNAGNELPQYPDFKYSRYKATDYHSFMNKVEEENEEYKLKEQHEVNNKVEPAYTKSDEAKTNSSSKVNEPISNQK</sequence>
<dbReference type="EMBL" id="JARPXM010000004">
    <property type="protein sequence ID" value="MDT2537706.1"/>
    <property type="molecule type" value="Genomic_DNA"/>
</dbReference>
<dbReference type="GO" id="GO:0044027">
    <property type="term" value="P:negative regulation of gene expression via chromosomal CpG island methylation"/>
    <property type="evidence" value="ECO:0007669"/>
    <property type="project" value="TreeGrafter"/>
</dbReference>
<gene>
    <name evidence="10" type="ORF">P7D78_06195</name>
</gene>
<dbReference type="InterPro" id="IPR010093">
    <property type="entry name" value="SinI_DNA-bd"/>
</dbReference>
<dbReference type="InterPro" id="IPR029063">
    <property type="entry name" value="SAM-dependent_MTases_sf"/>
</dbReference>
<protein>
    <recommendedName>
        <fullName evidence="7">Cytosine-specific methyltransferase</fullName>
        <ecNumber evidence="7">2.1.1.37</ecNumber>
    </recommendedName>
</protein>
<comment type="similarity">
    <text evidence="5 6">Belongs to the class I-like SAM-binding methyltransferase superfamily. C5-methyltransferase family.</text>
</comment>
<dbReference type="PROSITE" id="PS00095">
    <property type="entry name" value="C5_MTASE_2"/>
    <property type="match status" value="1"/>
</dbReference>
<feature type="active site" evidence="5">
    <location>
        <position position="150"/>
    </location>
</feature>
<evidence type="ECO:0000313" key="10">
    <source>
        <dbReference type="EMBL" id="MDT2537706.1"/>
    </source>
</evidence>
<name>A0AAW8SU98_9ENTE</name>
<dbReference type="GO" id="GO:0003677">
    <property type="term" value="F:DNA binding"/>
    <property type="evidence" value="ECO:0007669"/>
    <property type="project" value="InterPro"/>
</dbReference>
<keyword evidence="3 5" id="KW-0949">S-adenosyl-L-methionine</keyword>
<keyword evidence="1 5" id="KW-0489">Methyltransferase</keyword>
<dbReference type="PRINTS" id="PR00105">
    <property type="entry name" value="C5METTRFRASE"/>
</dbReference>
<reference evidence="10" key="1">
    <citation type="submission" date="2023-03" db="EMBL/GenBank/DDBJ databases">
        <authorList>
            <person name="Shen W."/>
            <person name="Cai J."/>
        </authorList>
    </citation>
    <scope>NUCLEOTIDE SEQUENCE</scope>
    <source>
        <strain evidence="10">B646-2</strain>
    </source>
</reference>
<evidence type="ECO:0000256" key="8">
    <source>
        <dbReference type="SAM" id="MobiDB-lite"/>
    </source>
</evidence>
<dbReference type="PANTHER" id="PTHR10629:SF52">
    <property type="entry name" value="DNA (CYTOSINE-5)-METHYLTRANSFERASE 1"/>
    <property type="match status" value="1"/>
</dbReference>
<evidence type="ECO:0000256" key="4">
    <source>
        <dbReference type="ARBA" id="ARBA00022747"/>
    </source>
</evidence>
<dbReference type="InterPro" id="IPR031303">
    <property type="entry name" value="C5_meth_CS"/>
</dbReference>
<evidence type="ECO:0000256" key="3">
    <source>
        <dbReference type="ARBA" id="ARBA00022691"/>
    </source>
</evidence>
<dbReference type="PROSITE" id="PS51679">
    <property type="entry name" value="SAM_MT_C5"/>
    <property type="match status" value="1"/>
</dbReference>
<dbReference type="NCBIfam" id="TIGR00675">
    <property type="entry name" value="dcm"/>
    <property type="match status" value="1"/>
</dbReference>
<dbReference type="RefSeq" id="WP_070783125.1">
    <property type="nucleotide sequence ID" value="NZ_JARPXM010000004.1"/>
</dbReference>
<keyword evidence="2 5" id="KW-0808">Transferase</keyword>
<evidence type="ECO:0000313" key="11">
    <source>
        <dbReference type="Proteomes" id="UP001249240"/>
    </source>
</evidence>
<evidence type="ECO:0000259" key="9">
    <source>
        <dbReference type="Pfam" id="PF12728"/>
    </source>
</evidence>
<dbReference type="NCBIfam" id="TIGR01764">
    <property type="entry name" value="excise"/>
    <property type="match status" value="1"/>
</dbReference>
<dbReference type="Pfam" id="PF12728">
    <property type="entry name" value="HTH_17"/>
    <property type="match status" value="1"/>
</dbReference>
<keyword evidence="4" id="KW-0680">Restriction system</keyword>
<dbReference type="GO" id="GO:0003886">
    <property type="term" value="F:DNA (cytosine-5-)-methyltransferase activity"/>
    <property type="evidence" value="ECO:0007669"/>
    <property type="project" value="UniProtKB-EC"/>
</dbReference>
<dbReference type="Gene3D" id="3.40.50.150">
    <property type="entry name" value="Vaccinia Virus protein VP39"/>
    <property type="match status" value="1"/>
</dbReference>
<organism evidence="10 11">
    <name type="scientific">Enterococcus raffinosus</name>
    <dbReference type="NCBI Taxonomy" id="71452"/>
    <lineage>
        <taxon>Bacteria</taxon>
        <taxon>Bacillati</taxon>
        <taxon>Bacillota</taxon>
        <taxon>Bacilli</taxon>
        <taxon>Lactobacillales</taxon>
        <taxon>Enterococcaceae</taxon>
        <taxon>Enterococcus</taxon>
    </lineage>
</organism>
<comment type="caution">
    <text evidence="10">The sequence shown here is derived from an EMBL/GenBank/DDBJ whole genome shotgun (WGS) entry which is preliminary data.</text>
</comment>
<evidence type="ECO:0000256" key="2">
    <source>
        <dbReference type="ARBA" id="ARBA00022679"/>
    </source>
</evidence>
<dbReference type="InterPro" id="IPR050390">
    <property type="entry name" value="C5-Methyltransferase"/>
</dbReference>
<dbReference type="InterPro" id="IPR001525">
    <property type="entry name" value="C5_MeTfrase"/>
</dbReference>
<dbReference type="SUPFAM" id="SSF53335">
    <property type="entry name" value="S-adenosyl-L-methionine-dependent methyltransferases"/>
    <property type="match status" value="1"/>
</dbReference>
<accession>A0AAW8SU98</accession>
<evidence type="ECO:0000256" key="5">
    <source>
        <dbReference type="PROSITE-ProRule" id="PRU01016"/>
    </source>
</evidence>